<dbReference type="Proteomes" id="UP001054857">
    <property type="component" value="Unassembled WGS sequence"/>
</dbReference>
<sequence>PLPYDEGENLLRDAPLLPWLEPKALPLAVQVTATAEGRHGVTDRCLDADRCQDARRDAAAQGARCPQGGTGGVPQSEASPAAGCQARCLVPLAGSWNRCPAAPVAPGPR</sequence>
<accession>A0AAD3HJM8</accession>
<organism evidence="2 3">
    <name type="scientific">Astrephomene gubernaculifera</name>
    <dbReference type="NCBI Taxonomy" id="47775"/>
    <lineage>
        <taxon>Eukaryota</taxon>
        <taxon>Viridiplantae</taxon>
        <taxon>Chlorophyta</taxon>
        <taxon>core chlorophytes</taxon>
        <taxon>Chlorophyceae</taxon>
        <taxon>CS clade</taxon>
        <taxon>Chlamydomonadales</taxon>
        <taxon>Astrephomenaceae</taxon>
        <taxon>Astrephomene</taxon>
    </lineage>
</organism>
<feature type="non-terminal residue" evidence="2">
    <location>
        <position position="109"/>
    </location>
</feature>
<proteinExistence type="predicted"/>
<comment type="caution">
    <text evidence="2">The sequence shown here is derived from an EMBL/GenBank/DDBJ whole genome shotgun (WGS) entry which is preliminary data.</text>
</comment>
<keyword evidence="3" id="KW-1185">Reference proteome</keyword>
<protein>
    <submittedName>
        <fullName evidence="2">Uncharacterized protein</fullName>
    </submittedName>
</protein>
<dbReference type="AlphaFoldDB" id="A0AAD3HJM8"/>
<feature type="region of interest" description="Disordered" evidence="1">
    <location>
        <begin position="59"/>
        <end position="79"/>
    </location>
</feature>
<dbReference type="EMBL" id="BMAR01000004">
    <property type="protein sequence ID" value="GFR43026.1"/>
    <property type="molecule type" value="Genomic_DNA"/>
</dbReference>
<gene>
    <name evidence="2" type="ORF">Agub_g4030</name>
</gene>
<evidence type="ECO:0000256" key="1">
    <source>
        <dbReference type="SAM" id="MobiDB-lite"/>
    </source>
</evidence>
<evidence type="ECO:0000313" key="3">
    <source>
        <dbReference type="Proteomes" id="UP001054857"/>
    </source>
</evidence>
<evidence type="ECO:0000313" key="2">
    <source>
        <dbReference type="EMBL" id="GFR43026.1"/>
    </source>
</evidence>
<name>A0AAD3HJM8_9CHLO</name>
<reference evidence="2 3" key="1">
    <citation type="journal article" date="2021" name="Sci. Rep.">
        <title>Genome sequencing of the multicellular alga Astrephomene provides insights into convergent evolution of germ-soma differentiation.</title>
        <authorList>
            <person name="Yamashita S."/>
            <person name="Yamamoto K."/>
            <person name="Matsuzaki R."/>
            <person name="Suzuki S."/>
            <person name="Yamaguchi H."/>
            <person name="Hirooka S."/>
            <person name="Minakuchi Y."/>
            <person name="Miyagishima S."/>
            <person name="Kawachi M."/>
            <person name="Toyoda A."/>
            <person name="Nozaki H."/>
        </authorList>
    </citation>
    <scope>NUCLEOTIDE SEQUENCE [LARGE SCALE GENOMIC DNA]</scope>
    <source>
        <strain evidence="2 3">NIES-4017</strain>
    </source>
</reference>